<evidence type="ECO:0000256" key="1">
    <source>
        <dbReference type="ARBA" id="ARBA00004651"/>
    </source>
</evidence>
<feature type="transmembrane region" description="Helical" evidence="6">
    <location>
        <begin position="67"/>
        <end position="91"/>
    </location>
</feature>
<dbReference type="PANTHER" id="PTHR30086:SF17">
    <property type="entry name" value="LYSE FAMILY TRANSLOCATOR"/>
    <property type="match status" value="1"/>
</dbReference>
<keyword evidence="5 6" id="KW-0472">Membrane</keyword>
<name>A0A1G5PX01_9RHOB</name>
<evidence type="ECO:0000313" key="8">
    <source>
        <dbReference type="Proteomes" id="UP000198767"/>
    </source>
</evidence>
<proteinExistence type="predicted"/>
<dbReference type="EMBL" id="FMWG01000002">
    <property type="protein sequence ID" value="SCZ53756.1"/>
    <property type="molecule type" value="Genomic_DNA"/>
</dbReference>
<feature type="transmembrane region" description="Helical" evidence="6">
    <location>
        <begin position="112"/>
        <end position="134"/>
    </location>
</feature>
<keyword evidence="2" id="KW-1003">Cell membrane</keyword>
<evidence type="ECO:0000256" key="5">
    <source>
        <dbReference type="ARBA" id="ARBA00023136"/>
    </source>
</evidence>
<dbReference type="GO" id="GO:0005886">
    <property type="term" value="C:plasma membrane"/>
    <property type="evidence" value="ECO:0007669"/>
    <property type="project" value="UniProtKB-SubCell"/>
</dbReference>
<dbReference type="GO" id="GO:0015171">
    <property type="term" value="F:amino acid transmembrane transporter activity"/>
    <property type="evidence" value="ECO:0007669"/>
    <property type="project" value="TreeGrafter"/>
</dbReference>
<gene>
    <name evidence="7" type="ORF">SAMN04488118_102186</name>
</gene>
<keyword evidence="8" id="KW-1185">Reference proteome</keyword>
<dbReference type="AlphaFoldDB" id="A0A1G5PX01"/>
<reference evidence="7 8" key="1">
    <citation type="submission" date="2016-10" db="EMBL/GenBank/DDBJ databases">
        <authorList>
            <person name="de Groot N.N."/>
        </authorList>
    </citation>
    <scope>NUCLEOTIDE SEQUENCE [LARGE SCALE GENOMIC DNA]</scope>
    <source>
        <strain evidence="7 8">U95</strain>
    </source>
</reference>
<evidence type="ECO:0000256" key="4">
    <source>
        <dbReference type="ARBA" id="ARBA00022989"/>
    </source>
</evidence>
<evidence type="ECO:0000256" key="2">
    <source>
        <dbReference type="ARBA" id="ARBA00022475"/>
    </source>
</evidence>
<dbReference type="Proteomes" id="UP000198767">
    <property type="component" value="Unassembled WGS sequence"/>
</dbReference>
<accession>A0A1G5PX01</accession>
<evidence type="ECO:0000256" key="6">
    <source>
        <dbReference type="SAM" id="Phobius"/>
    </source>
</evidence>
<dbReference type="OrthoDB" id="9804822at2"/>
<dbReference type="RefSeq" id="WP_090216254.1">
    <property type="nucleotide sequence ID" value="NZ_FMWG01000002.1"/>
</dbReference>
<protein>
    <submittedName>
        <fullName evidence="7">Threonine/homoserine/homoserine lactone efflux protein</fullName>
    </submittedName>
</protein>
<organism evidence="7 8">
    <name type="scientific">Epibacterium ulvae</name>
    <dbReference type="NCBI Taxonomy" id="1156985"/>
    <lineage>
        <taxon>Bacteria</taxon>
        <taxon>Pseudomonadati</taxon>
        <taxon>Pseudomonadota</taxon>
        <taxon>Alphaproteobacteria</taxon>
        <taxon>Rhodobacterales</taxon>
        <taxon>Roseobacteraceae</taxon>
        <taxon>Epibacterium</taxon>
    </lineage>
</organism>
<evidence type="ECO:0000313" key="7">
    <source>
        <dbReference type="EMBL" id="SCZ53756.1"/>
    </source>
</evidence>
<dbReference type="PANTHER" id="PTHR30086">
    <property type="entry name" value="ARGININE EXPORTER PROTEIN ARGO"/>
    <property type="match status" value="1"/>
</dbReference>
<keyword evidence="4 6" id="KW-1133">Transmembrane helix</keyword>
<comment type="subcellular location">
    <subcellularLocation>
        <location evidence="1">Cell membrane</location>
        <topology evidence="1">Multi-pass membrane protein</topology>
    </subcellularLocation>
</comment>
<keyword evidence="3 6" id="KW-0812">Transmembrane</keyword>
<dbReference type="InterPro" id="IPR001123">
    <property type="entry name" value="LeuE-type"/>
</dbReference>
<feature type="transmembrane region" description="Helical" evidence="6">
    <location>
        <begin position="146"/>
        <end position="165"/>
    </location>
</feature>
<sequence length="200" mass="21448">MELTHILAFNLALFAAMISPGPAFLVVVQNTLSSGRRAGSATGFGLACVAALWTTAALLGLDVVFTLFPWAYVVVKTIGALYLLYVAYATWQSACKPVVDHAKPMHHAFRQGLMVNALNPKSVLFAAAVLVVIFPSNMSLLENGFIIANHLILEIIFYTALAFFMSRPAVSKGYLAAKLYIDRCSAVALGLLGGRLLIGK</sequence>
<dbReference type="STRING" id="1156985.SAMN04488118_102186"/>
<feature type="transmembrane region" description="Helical" evidence="6">
    <location>
        <begin position="40"/>
        <end position="61"/>
    </location>
</feature>
<evidence type="ECO:0000256" key="3">
    <source>
        <dbReference type="ARBA" id="ARBA00022692"/>
    </source>
</evidence>
<feature type="transmembrane region" description="Helical" evidence="6">
    <location>
        <begin position="6"/>
        <end position="28"/>
    </location>
</feature>
<dbReference type="Pfam" id="PF01810">
    <property type="entry name" value="LysE"/>
    <property type="match status" value="1"/>
</dbReference>